<dbReference type="STRING" id="317577.GCA_000419625_00719"/>
<keyword evidence="2" id="KW-0813">Transport</keyword>
<feature type="chain" id="PRO_5011270468" evidence="4">
    <location>
        <begin position="20"/>
        <end position="398"/>
    </location>
</feature>
<keyword evidence="6" id="KW-1185">Reference proteome</keyword>
<gene>
    <name evidence="5" type="ORF">DFI_02120</name>
</gene>
<evidence type="ECO:0000256" key="1">
    <source>
        <dbReference type="ARBA" id="ARBA00008520"/>
    </source>
</evidence>
<protein>
    <submittedName>
        <fullName evidence="5">ABC transporter substrate-binding protein</fullName>
    </submittedName>
</protein>
<keyword evidence="3 4" id="KW-0732">Signal</keyword>
<evidence type="ECO:0000313" key="5">
    <source>
        <dbReference type="EMBL" id="ASN79956.1"/>
    </source>
</evidence>
<sequence length="398" mass="42575">MRFLALTLPALLLAGAAHAQAPVKIEFWHAMNGVKDQVAGYARDFNRSQSRYEIVPSVQGNYRELLPKLQAAIKAGNPPALAQLEFTQVPDVAASGGLTDLSGFVDDLPDAFRNDFVPAAWKAGVVAGKNYGLPWNLSVPALLYNANVLKSSPEGWTWTQMEAATRKLATGGRKPLVVTAEAWTFEANVLSRGGSLVDGGKPALNSPEAVEALTQLTRMSAQGLAQPRGLNDVAGGVFDFARGKNLFIMASVANWIDARRIPLVKVGLASFPCEKAASCTVPLGGGALVVPKGATATERAGAQAFWQYLMAPERLADWVEATAYAPPRRSVTQLLGKWYGQNPQIRAVHAQMNRAVPRPTLPQYADWIPLIEKAIEQATTGKLSAQAALDAAQKAALK</sequence>
<feature type="signal peptide" evidence="4">
    <location>
        <begin position="1"/>
        <end position="19"/>
    </location>
</feature>
<dbReference type="SUPFAM" id="SSF53850">
    <property type="entry name" value="Periplasmic binding protein-like II"/>
    <property type="match status" value="1"/>
</dbReference>
<dbReference type="KEGG" id="dfc:DFI_02120"/>
<dbReference type="CDD" id="cd14748">
    <property type="entry name" value="PBP2_UgpB"/>
    <property type="match status" value="1"/>
</dbReference>
<dbReference type="Pfam" id="PF13416">
    <property type="entry name" value="SBP_bac_8"/>
    <property type="match status" value="1"/>
</dbReference>
<reference evidence="5 6" key="1">
    <citation type="submission" date="2017-05" db="EMBL/GenBank/DDBJ databases">
        <title>The complete genome sequence of Deinococcus ficus isolated from the rhizosphere of the Ficus religiosa L. in Taiwan.</title>
        <authorList>
            <person name="Wu K.-M."/>
            <person name="Liao T.-L."/>
            <person name="Liu Y.-M."/>
            <person name="Young C.-C."/>
            <person name="Tsai S.-F."/>
        </authorList>
    </citation>
    <scope>NUCLEOTIDE SEQUENCE [LARGE SCALE GENOMIC DNA]</scope>
    <source>
        <strain evidence="5 6">CC-FR2-10</strain>
    </source>
</reference>
<dbReference type="GO" id="GO:0015768">
    <property type="term" value="P:maltose transport"/>
    <property type="evidence" value="ECO:0007669"/>
    <property type="project" value="TreeGrafter"/>
</dbReference>
<evidence type="ECO:0000256" key="2">
    <source>
        <dbReference type="ARBA" id="ARBA00022448"/>
    </source>
</evidence>
<dbReference type="PANTHER" id="PTHR30061">
    <property type="entry name" value="MALTOSE-BINDING PERIPLASMIC PROTEIN"/>
    <property type="match status" value="1"/>
</dbReference>
<proteinExistence type="inferred from homology"/>
<dbReference type="RefSeq" id="WP_027463953.1">
    <property type="nucleotide sequence ID" value="NZ_CP021081.1"/>
</dbReference>
<dbReference type="GO" id="GO:1901982">
    <property type="term" value="F:maltose binding"/>
    <property type="evidence" value="ECO:0007669"/>
    <property type="project" value="TreeGrafter"/>
</dbReference>
<dbReference type="Gene3D" id="3.40.190.10">
    <property type="entry name" value="Periplasmic binding protein-like II"/>
    <property type="match status" value="2"/>
</dbReference>
<dbReference type="GO" id="GO:0055052">
    <property type="term" value="C:ATP-binding cassette (ABC) transporter complex, substrate-binding subunit-containing"/>
    <property type="evidence" value="ECO:0007669"/>
    <property type="project" value="TreeGrafter"/>
</dbReference>
<dbReference type="InterPro" id="IPR006059">
    <property type="entry name" value="SBP"/>
</dbReference>
<dbReference type="AlphaFoldDB" id="A0A221STJ8"/>
<dbReference type="GO" id="GO:0042956">
    <property type="term" value="P:maltodextrin transmembrane transport"/>
    <property type="evidence" value="ECO:0007669"/>
    <property type="project" value="TreeGrafter"/>
</dbReference>
<evidence type="ECO:0000256" key="3">
    <source>
        <dbReference type="ARBA" id="ARBA00022729"/>
    </source>
</evidence>
<organism evidence="5 6">
    <name type="scientific">Deinococcus ficus</name>
    <dbReference type="NCBI Taxonomy" id="317577"/>
    <lineage>
        <taxon>Bacteria</taxon>
        <taxon>Thermotogati</taxon>
        <taxon>Deinococcota</taxon>
        <taxon>Deinococci</taxon>
        <taxon>Deinococcales</taxon>
        <taxon>Deinococcaceae</taxon>
        <taxon>Deinococcus</taxon>
    </lineage>
</organism>
<dbReference type="PANTHER" id="PTHR30061:SF50">
    <property type="entry name" value="MALTOSE_MALTODEXTRIN-BINDING PERIPLASMIC PROTEIN"/>
    <property type="match status" value="1"/>
</dbReference>
<evidence type="ECO:0000313" key="6">
    <source>
        <dbReference type="Proteomes" id="UP000259030"/>
    </source>
</evidence>
<name>A0A221STJ8_9DEIO</name>
<accession>A0A221STJ8</accession>
<dbReference type="EMBL" id="CP021081">
    <property type="protein sequence ID" value="ASN79956.1"/>
    <property type="molecule type" value="Genomic_DNA"/>
</dbReference>
<dbReference type="Proteomes" id="UP000259030">
    <property type="component" value="Chromosome"/>
</dbReference>
<comment type="similarity">
    <text evidence="1">Belongs to the bacterial solute-binding protein 1 family.</text>
</comment>
<evidence type="ECO:0000256" key="4">
    <source>
        <dbReference type="SAM" id="SignalP"/>
    </source>
</evidence>